<dbReference type="EMBL" id="LR700646">
    <property type="protein sequence ID" value="VVM15359.1"/>
    <property type="molecule type" value="Genomic_DNA"/>
</dbReference>
<evidence type="ECO:0000313" key="1">
    <source>
        <dbReference type="EMBL" id="VVM15359.1"/>
    </source>
</evidence>
<dbReference type="InterPro" id="IPR013784">
    <property type="entry name" value="Carb-bd-like_fold"/>
</dbReference>
<gene>
    <name evidence="1" type="ORF">PS683_03674</name>
</gene>
<name>A0A5E6VC16_PSEFL</name>
<dbReference type="GO" id="GO:2001070">
    <property type="term" value="F:starch binding"/>
    <property type="evidence" value="ECO:0007669"/>
    <property type="project" value="InterPro"/>
</dbReference>
<reference evidence="1" key="1">
    <citation type="submission" date="2019-09" db="EMBL/GenBank/DDBJ databases">
        <authorList>
            <person name="Chandra G."/>
            <person name="Truman W A."/>
        </authorList>
    </citation>
    <scope>NUCLEOTIDE SEQUENCE</scope>
    <source>
        <strain evidence="1">PS683</strain>
    </source>
</reference>
<proteinExistence type="predicted"/>
<dbReference type="SMART" id="SM01065">
    <property type="entry name" value="CBM_2"/>
    <property type="match status" value="1"/>
</dbReference>
<dbReference type="InterPro" id="IPR013783">
    <property type="entry name" value="Ig-like_fold"/>
</dbReference>
<dbReference type="AlphaFoldDB" id="A0A5E6VC16"/>
<organism evidence="1">
    <name type="scientific">Pseudomonas fluorescens</name>
    <dbReference type="NCBI Taxonomy" id="294"/>
    <lineage>
        <taxon>Bacteria</taxon>
        <taxon>Pseudomonadati</taxon>
        <taxon>Pseudomonadota</taxon>
        <taxon>Gammaproteobacteria</taxon>
        <taxon>Pseudomonadales</taxon>
        <taxon>Pseudomonadaceae</taxon>
        <taxon>Pseudomonas</taxon>
    </lineage>
</organism>
<dbReference type="Gene3D" id="2.60.40.10">
    <property type="entry name" value="Immunoglobulins"/>
    <property type="match status" value="1"/>
</dbReference>
<dbReference type="KEGG" id="pfx:A7318_15515"/>
<dbReference type="PROSITE" id="PS51166">
    <property type="entry name" value="CBM20"/>
    <property type="match status" value="1"/>
</dbReference>
<dbReference type="SUPFAM" id="SSF49452">
    <property type="entry name" value="Starch-binding domain-like"/>
    <property type="match status" value="1"/>
</dbReference>
<accession>A0A5E6VC16</accession>
<dbReference type="Pfam" id="PF00686">
    <property type="entry name" value="CBM_20"/>
    <property type="match status" value="1"/>
</dbReference>
<sequence length="135" mass="15035" precursor="true">MSRTNCLLALGAFLLTLLPLANAGQNAQMTYFLSASFTCLNGNTTPGYSVYVVGSHREIGEWKTENAVLLTTTRADYPKWTGQVRFSGVQLDEKVQWKCIIRNEAPPYDVKEWQPDPNSEVILKFSPQAQATASF</sequence>
<protein>
    <submittedName>
        <fullName evidence="1">Uncharacterized protein</fullName>
    </submittedName>
</protein>
<dbReference type="InterPro" id="IPR002044">
    <property type="entry name" value="CBM20"/>
</dbReference>